<dbReference type="InterPro" id="IPR032466">
    <property type="entry name" value="Metal_Hydrolase"/>
</dbReference>
<proteinExistence type="predicted"/>
<evidence type="ECO:0000313" key="3">
    <source>
        <dbReference type="Proteomes" id="UP001500943"/>
    </source>
</evidence>
<evidence type="ECO:0000313" key="2">
    <source>
        <dbReference type="EMBL" id="GAA1210527.1"/>
    </source>
</evidence>
<accession>A0ABN1VGK5</accession>
<dbReference type="Gene3D" id="2.30.40.10">
    <property type="entry name" value="Urease, subunit C, domain 1"/>
    <property type="match status" value="2"/>
</dbReference>
<dbReference type="RefSeq" id="WP_343923215.1">
    <property type="nucleotide sequence ID" value="NZ_BAAAKW010000017.1"/>
</dbReference>
<comment type="caution">
    <text evidence="2">The sequence shown here is derived from an EMBL/GenBank/DDBJ whole genome shotgun (WGS) entry which is preliminary data.</text>
</comment>
<dbReference type="Gene3D" id="3.10.310.70">
    <property type="match status" value="1"/>
</dbReference>
<organism evidence="2 3">
    <name type="scientific">Rhodoglobus aureus</name>
    <dbReference type="NCBI Taxonomy" id="191497"/>
    <lineage>
        <taxon>Bacteria</taxon>
        <taxon>Bacillati</taxon>
        <taxon>Actinomycetota</taxon>
        <taxon>Actinomycetes</taxon>
        <taxon>Micrococcales</taxon>
        <taxon>Microbacteriaceae</taxon>
        <taxon>Rhodoglobus</taxon>
    </lineage>
</organism>
<dbReference type="Proteomes" id="UP001500943">
    <property type="component" value="Unassembled WGS sequence"/>
</dbReference>
<reference evidence="2 3" key="1">
    <citation type="journal article" date="2019" name="Int. J. Syst. Evol. Microbiol.">
        <title>The Global Catalogue of Microorganisms (GCM) 10K type strain sequencing project: providing services to taxonomists for standard genome sequencing and annotation.</title>
        <authorList>
            <consortium name="The Broad Institute Genomics Platform"/>
            <consortium name="The Broad Institute Genome Sequencing Center for Infectious Disease"/>
            <person name="Wu L."/>
            <person name="Ma J."/>
        </authorList>
    </citation>
    <scope>NUCLEOTIDE SEQUENCE [LARGE SCALE GENOMIC DNA]</scope>
    <source>
        <strain evidence="2 3">JCM 12762</strain>
    </source>
</reference>
<dbReference type="PANTHER" id="PTHR22642">
    <property type="entry name" value="IMIDAZOLONEPROPIONASE"/>
    <property type="match status" value="1"/>
</dbReference>
<keyword evidence="3" id="KW-1185">Reference proteome</keyword>
<feature type="domain" description="Amidohydrolase 3" evidence="1">
    <location>
        <begin position="73"/>
        <end position="568"/>
    </location>
</feature>
<dbReference type="Gene3D" id="3.20.20.140">
    <property type="entry name" value="Metal-dependent hydrolases"/>
    <property type="match status" value="1"/>
</dbReference>
<dbReference type="SUPFAM" id="SSF51338">
    <property type="entry name" value="Composite domain of metallo-dependent hydrolases"/>
    <property type="match status" value="1"/>
</dbReference>
<dbReference type="Pfam" id="PF07969">
    <property type="entry name" value="Amidohydro_3"/>
    <property type="match status" value="1"/>
</dbReference>
<gene>
    <name evidence="2" type="ORF">GCM10009655_07010</name>
</gene>
<dbReference type="InterPro" id="IPR033932">
    <property type="entry name" value="YtcJ-like"/>
</dbReference>
<dbReference type="InterPro" id="IPR013108">
    <property type="entry name" value="Amidohydro_3"/>
</dbReference>
<dbReference type="PANTHER" id="PTHR22642:SF2">
    <property type="entry name" value="PROTEIN LONG AFTER FAR-RED 3"/>
    <property type="match status" value="1"/>
</dbReference>
<protein>
    <submittedName>
        <fullName evidence="2">Amidohydrolase</fullName>
    </submittedName>
</protein>
<dbReference type="CDD" id="cd01300">
    <property type="entry name" value="YtcJ_like"/>
    <property type="match status" value="1"/>
</dbReference>
<dbReference type="EMBL" id="BAAAKW010000017">
    <property type="protein sequence ID" value="GAA1210527.1"/>
    <property type="molecule type" value="Genomic_DNA"/>
</dbReference>
<dbReference type="InterPro" id="IPR011059">
    <property type="entry name" value="Metal-dep_hydrolase_composite"/>
</dbReference>
<evidence type="ECO:0000259" key="1">
    <source>
        <dbReference type="Pfam" id="PF07969"/>
    </source>
</evidence>
<name>A0ABN1VGK5_9MICO</name>
<sequence length="574" mass="60907">MSFADLVFTGGAVFTATGTEPTAGSVAVTGGRIVAVSTAMGNTAVADAATNVGADGSPKTDADIQALIGPDTEVIDLAGKLLIPGFQDAHVHAVWGGLDLIRCDLAEDSTREQYLTRIRNYATANPELEWILGGGWNMSAFPGGTPTASDLDTAVADRPAFIPNRDGHGAWVNSRALELAGVTSETPDPADGRIERDAHGNPTGTLHEGAMSLVNQLLPETSPEDYARALTIGQEYLHSLGVTAWQDAILGGYGDAGDATPAYMEAATSGALTARVVGALWWDRTRGPEQIPELVLRRKNNAAGRFAATTVKIMQDGVAENFTAAMLEPYLDGCGHHTDNSGISFVDAAQLISNVTELDALGFQVHFHAIGDRAVRECLDAVEAARAINGPNDNRHHIAHLQVVHPDDVPRFATLGVTANMQSYWAALEPQMVDLTLPFLGDPRSSWQYPWGDLYRAGTHLASGSDWSVSSPDPMAAIHVAVNRIAAPGHEEGEYEAFLPEQSLDLLTAMTAYTAGSAFANHLDATGTIEVGKLADLVVLDRNPFARPLAEIGITRTEQTFVEGERVYLAPAQS</sequence>
<dbReference type="SUPFAM" id="SSF51556">
    <property type="entry name" value="Metallo-dependent hydrolases"/>
    <property type="match status" value="1"/>
</dbReference>